<gene>
    <name evidence="1" type="ORF">LSINAPIS_LOCUS3721</name>
</gene>
<organism evidence="1 2">
    <name type="scientific">Leptidea sinapis</name>
    <dbReference type="NCBI Taxonomy" id="189913"/>
    <lineage>
        <taxon>Eukaryota</taxon>
        <taxon>Metazoa</taxon>
        <taxon>Ecdysozoa</taxon>
        <taxon>Arthropoda</taxon>
        <taxon>Hexapoda</taxon>
        <taxon>Insecta</taxon>
        <taxon>Pterygota</taxon>
        <taxon>Neoptera</taxon>
        <taxon>Endopterygota</taxon>
        <taxon>Lepidoptera</taxon>
        <taxon>Glossata</taxon>
        <taxon>Ditrysia</taxon>
        <taxon>Papilionoidea</taxon>
        <taxon>Pieridae</taxon>
        <taxon>Dismorphiinae</taxon>
        <taxon>Leptidea</taxon>
    </lineage>
</organism>
<reference evidence="1 2" key="1">
    <citation type="submission" date="2017-07" db="EMBL/GenBank/DDBJ databases">
        <authorList>
            <person name="Talla V."/>
            <person name="Backstrom N."/>
        </authorList>
    </citation>
    <scope>NUCLEOTIDE SEQUENCE [LARGE SCALE GENOMIC DNA]</scope>
</reference>
<sequence length="72" mass="7778">MKNDLALRIHLNFYLIYSPEIGAIIEAMVDLNLEENSIAVAAAAVDLAVVEVGANLVAEDLETKKNLLVAKI</sequence>
<evidence type="ECO:0000313" key="2">
    <source>
        <dbReference type="Proteomes" id="UP000324832"/>
    </source>
</evidence>
<dbReference type="AlphaFoldDB" id="A0A5E4PY32"/>
<dbReference type="EMBL" id="FZQP02000893">
    <property type="protein sequence ID" value="VVC90911.1"/>
    <property type="molecule type" value="Genomic_DNA"/>
</dbReference>
<accession>A0A5E4PY32</accession>
<dbReference type="Proteomes" id="UP000324832">
    <property type="component" value="Unassembled WGS sequence"/>
</dbReference>
<protein>
    <submittedName>
        <fullName evidence="1">Uncharacterized protein</fullName>
    </submittedName>
</protein>
<proteinExistence type="predicted"/>
<evidence type="ECO:0000313" key="1">
    <source>
        <dbReference type="EMBL" id="VVC90911.1"/>
    </source>
</evidence>
<keyword evidence="2" id="KW-1185">Reference proteome</keyword>
<name>A0A5E4PY32_9NEOP</name>